<comment type="caution">
    <text evidence="1">The sequence shown here is derived from an EMBL/GenBank/DDBJ whole genome shotgun (WGS) entry which is preliminary data.</text>
</comment>
<dbReference type="Proteomes" id="UP000239649">
    <property type="component" value="Unassembled WGS sequence"/>
</dbReference>
<proteinExistence type="predicted"/>
<dbReference type="AlphaFoldDB" id="A0A2P6VQ75"/>
<dbReference type="OrthoDB" id="7771656at2759"/>
<reference evidence="1 2" key="1">
    <citation type="journal article" date="2018" name="Plant J.">
        <title>Genome sequences of Chlorella sorokiniana UTEX 1602 and Micractinium conductrix SAG 241.80: implications to maltose excretion by a green alga.</title>
        <authorList>
            <person name="Arriola M.B."/>
            <person name="Velmurugan N."/>
            <person name="Zhang Y."/>
            <person name="Plunkett M.H."/>
            <person name="Hondzo H."/>
            <person name="Barney B.M."/>
        </authorList>
    </citation>
    <scope>NUCLEOTIDE SEQUENCE [LARGE SCALE GENOMIC DNA]</scope>
    <source>
        <strain evidence="1 2">SAG 241.80</strain>
    </source>
</reference>
<dbReference type="InterPro" id="IPR008928">
    <property type="entry name" value="6-hairpin_glycosidase_sf"/>
</dbReference>
<organism evidence="1 2">
    <name type="scientific">Micractinium conductrix</name>
    <dbReference type="NCBI Taxonomy" id="554055"/>
    <lineage>
        <taxon>Eukaryota</taxon>
        <taxon>Viridiplantae</taxon>
        <taxon>Chlorophyta</taxon>
        <taxon>core chlorophytes</taxon>
        <taxon>Trebouxiophyceae</taxon>
        <taxon>Chlorellales</taxon>
        <taxon>Chlorellaceae</taxon>
        <taxon>Chlorella clade</taxon>
        <taxon>Micractinium</taxon>
    </lineage>
</organism>
<protein>
    <submittedName>
        <fullName evidence="1">Glycosyl hydrolase</fullName>
    </submittedName>
</protein>
<dbReference type="PANTHER" id="PTHR31047:SF0">
    <property type="entry name" value="MEIOTICALLY UP-REGULATED GENE 157 PROTEIN"/>
    <property type="match status" value="1"/>
</dbReference>
<gene>
    <name evidence="1" type="primary">g344</name>
    <name evidence="1" type="ORF">C2E20_0344</name>
</gene>
<name>A0A2P6VQ75_9CHLO</name>
<dbReference type="InterPro" id="IPR008313">
    <property type="entry name" value="GH125"/>
</dbReference>
<sequence length="535" mass="59136">MPPGGDLPLGLFSDPPGSQHAVALQVGAPGDDPLLSSGAASRRSVLPAEAWAGFPPPEVAAGAAEVAALLSKRERKELEELCGRCLFEQLKMVIGYGNGHKAFVATGDIPFMWIRDSAVQLGALLPRMQQRPALRLLVEGAVRTQAFFIVQDPYANAYYLKWKDPEKHSKNERIIGRGGWVATRNYELDSGAYFLNLLWNLHSMPGYGRDVLLAEPVVFEAASLLVDVWTTEQHHEERSPYRYSELPRDGVGPPSNYTGMSWCGYRPSDDPQTYGYNVPVNMYAQAAVERALELNRLVWRDADFEKRAAALAASLRKGIEQWGIAEVEGQNVYAYEVDGLGNQLVDFDDANVPSLLSIPLLGYRHFDAAIYEATRARLLSPKNPWYFESEKLRGVGSPHTPPGYVWPLGLSVQGLTSHDPKERADLLRTLLKLQCGNGLMHESVSVSDLNACTRQWFGWANAMLVALVEGALGVDCAAPAERLRLAKIKEREARDTSAVPQNGGQDHELYYETLEDTIVFDAVVLKPPKDVSYIM</sequence>
<dbReference type="Gene3D" id="1.50.10.10">
    <property type="match status" value="1"/>
</dbReference>
<dbReference type="STRING" id="554055.A0A2P6VQ75"/>
<dbReference type="SMART" id="SM01149">
    <property type="entry name" value="DUF1237"/>
    <property type="match status" value="1"/>
</dbReference>
<keyword evidence="2" id="KW-1185">Reference proteome</keyword>
<evidence type="ECO:0000313" key="2">
    <source>
        <dbReference type="Proteomes" id="UP000239649"/>
    </source>
</evidence>
<accession>A0A2P6VQ75</accession>
<dbReference type="SUPFAM" id="SSF48208">
    <property type="entry name" value="Six-hairpin glycosidases"/>
    <property type="match status" value="1"/>
</dbReference>
<dbReference type="GO" id="GO:0005975">
    <property type="term" value="P:carbohydrate metabolic process"/>
    <property type="evidence" value="ECO:0007669"/>
    <property type="project" value="InterPro"/>
</dbReference>
<dbReference type="EMBL" id="LHPF02000001">
    <property type="protein sequence ID" value="PSC76253.1"/>
    <property type="molecule type" value="Genomic_DNA"/>
</dbReference>
<dbReference type="InterPro" id="IPR012341">
    <property type="entry name" value="6hp_glycosidase-like_sf"/>
</dbReference>
<dbReference type="PANTHER" id="PTHR31047">
    <property type="entry name" value="MEIOTICALLY UP-REGULATED GENE 157 PROTEIN"/>
    <property type="match status" value="1"/>
</dbReference>
<keyword evidence="1" id="KW-0378">Hydrolase</keyword>
<dbReference type="Pfam" id="PF06824">
    <property type="entry name" value="Glyco_hydro_125"/>
    <property type="match status" value="1"/>
</dbReference>
<dbReference type="GO" id="GO:0016787">
    <property type="term" value="F:hydrolase activity"/>
    <property type="evidence" value="ECO:0007669"/>
    <property type="project" value="UniProtKB-KW"/>
</dbReference>
<evidence type="ECO:0000313" key="1">
    <source>
        <dbReference type="EMBL" id="PSC76253.1"/>
    </source>
</evidence>